<evidence type="ECO:0000256" key="1">
    <source>
        <dbReference type="ARBA" id="ARBA00004496"/>
    </source>
</evidence>
<name>A0A3P8UDV0_CYNSE</name>
<comment type="similarity">
    <text evidence="2">Belongs to the DCP1 family.</text>
</comment>
<proteinExistence type="inferred from homology"/>
<dbReference type="PANTHER" id="PTHR16290:SF4">
    <property type="entry name" value="MRNA-DECAPPING ENZYME 1A"/>
    <property type="match status" value="1"/>
</dbReference>
<reference evidence="6" key="2">
    <citation type="submission" date="2025-08" db="UniProtKB">
        <authorList>
            <consortium name="Ensembl"/>
        </authorList>
    </citation>
    <scope>IDENTIFICATION</scope>
</reference>
<sequence>IKALERRHMMSLAALKRQDPYINKLLDVTGQVALYNFNSKSNEWEKTEIEGTLFVYSRSASPHHGFTIMNRLSTENLVEPINKDLEFQLQDPFLLYRNGNCEYILYILYSNCICERKLCLHQVITSGKCQKFTSTLTYCI</sequence>
<dbReference type="Pfam" id="PF06058">
    <property type="entry name" value="DCP1"/>
    <property type="match status" value="1"/>
</dbReference>
<keyword evidence="7" id="KW-1185">Reference proteome</keyword>
<dbReference type="EC" id="3.6.1.62" evidence="4"/>
<evidence type="ECO:0000313" key="7">
    <source>
        <dbReference type="Proteomes" id="UP000265120"/>
    </source>
</evidence>
<dbReference type="SUPFAM" id="SSF50729">
    <property type="entry name" value="PH domain-like"/>
    <property type="match status" value="1"/>
</dbReference>
<dbReference type="InParanoid" id="A0A3P8UDV0"/>
<dbReference type="InterPro" id="IPR010334">
    <property type="entry name" value="Dcp1"/>
</dbReference>
<organism evidence="6 7">
    <name type="scientific">Cynoglossus semilaevis</name>
    <name type="common">Tongue sole</name>
    <dbReference type="NCBI Taxonomy" id="244447"/>
    <lineage>
        <taxon>Eukaryota</taxon>
        <taxon>Metazoa</taxon>
        <taxon>Chordata</taxon>
        <taxon>Craniata</taxon>
        <taxon>Vertebrata</taxon>
        <taxon>Euteleostomi</taxon>
        <taxon>Actinopterygii</taxon>
        <taxon>Neopterygii</taxon>
        <taxon>Teleostei</taxon>
        <taxon>Neoteleostei</taxon>
        <taxon>Acanthomorphata</taxon>
        <taxon>Carangaria</taxon>
        <taxon>Pleuronectiformes</taxon>
        <taxon>Pleuronectoidei</taxon>
        <taxon>Cynoglossidae</taxon>
        <taxon>Cynoglossinae</taxon>
        <taxon>Cynoglossus</taxon>
    </lineage>
</organism>
<reference evidence="6" key="3">
    <citation type="submission" date="2025-09" db="UniProtKB">
        <authorList>
            <consortium name="Ensembl"/>
        </authorList>
    </citation>
    <scope>IDENTIFICATION</scope>
</reference>
<evidence type="ECO:0000313" key="6">
    <source>
        <dbReference type="Ensembl" id="ENSCSEP00000000582.1"/>
    </source>
</evidence>
<comment type="catalytic activity">
    <reaction evidence="5">
        <text>a 5'-end (N(7)-methyl 5'-triphosphoguanosine)-ribonucleoside in mRNA + H2O = N(7)-methyl-GDP + a 5'-end phospho-ribonucleoside in mRNA + 2 H(+)</text>
        <dbReference type="Rhea" id="RHEA:67484"/>
        <dbReference type="Rhea" id="RHEA-COMP:15692"/>
        <dbReference type="Rhea" id="RHEA-COMP:17167"/>
        <dbReference type="ChEBI" id="CHEBI:15377"/>
        <dbReference type="ChEBI" id="CHEBI:15378"/>
        <dbReference type="ChEBI" id="CHEBI:63714"/>
        <dbReference type="ChEBI" id="CHEBI:138282"/>
        <dbReference type="ChEBI" id="CHEBI:156461"/>
        <dbReference type="EC" id="3.6.1.62"/>
    </reaction>
    <physiologicalReaction direction="left-to-right" evidence="5">
        <dbReference type="Rhea" id="RHEA:67485"/>
    </physiologicalReaction>
</comment>
<evidence type="ECO:0000256" key="5">
    <source>
        <dbReference type="ARBA" id="ARBA00047661"/>
    </source>
</evidence>
<dbReference type="GO" id="GO:0003729">
    <property type="term" value="F:mRNA binding"/>
    <property type="evidence" value="ECO:0007669"/>
    <property type="project" value="TreeGrafter"/>
</dbReference>
<dbReference type="GO" id="GO:0031087">
    <property type="term" value="P:deadenylation-independent decapping of nuclear-transcribed mRNA"/>
    <property type="evidence" value="ECO:0007669"/>
    <property type="project" value="TreeGrafter"/>
</dbReference>
<dbReference type="CDD" id="cd09804">
    <property type="entry name" value="Dcp1"/>
    <property type="match status" value="1"/>
</dbReference>
<dbReference type="InterPro" id="IPR011993">
    <property type="entry name" value="PH-like_dom_sf"/>
</dbReference>
<reference evidence="6 7" key="1">
    <citation type="journal article" date="2014" name="Nat. Genet.">
        <title>Whole-genome sequence of a flatfish provides insights into ZW sex chromosome evolution and adaptation to a benthic lifestyle.</title>
        <authorList>
            <person name="Chen S."/>
            <person name="Zhang G."/>
            <person name="Shao C."/>
            <person name="Huang Q."/>
            <person name="Liu G."/>
            <person name="Zhang P."/>
            <person name="Song W."/>
            <person name="An N."/>
            <person name="Chalopin D."/>
            <person name="Volff J.N."/>
            <person name="Hong Y."/>
            <person name="Li Q."/>
            <person name="Sha Z."/>
            <person name="Zhou H."/>
            <person name="Xie M."/>
            <person name="Yu Q."/>
            <person name="Liu Y."/>
            <person name="Xiang H."/>
            <person name="Wang N."/>
            <person name="Wu K."/>
            <person name="Yang C."/>
            <person name="Zhou Q."/>
            <person name="Liao X."/>
            <person name="Yang L."/>
            <person name="Hu Q."/>
            <person name="Zhang J."/>
            <person name="Meng L."/>
            <person name="Jin L."/>
            <person name="Tian Y."/>
            <person name="Lian J."/>
            <person name="Yang J."/>
            <person name="Miao G."/>
            <person name="Liu S."/>
            <person name="Liang Z."/>
            <person name="Yan F."/>
            <person name="Li Y."/>
            <person name="Sun B."/>
            <person name="Zhang H."/>
            <person name="Zhang J."/>
            <person name="Zhu Y."/>
            <person name="Du M."/>
            <person name="Zhao Y."/>
            <person name="Schartl M."/>
            <person name="Tang Q."/>
            <person name="Wang J."/>
        </authorList>
    </citation>
    <scope>NUCLEOTIDE SEQUENCE</scope>
</reference>
<evidence type="ECO:0000256" key="4">
    <source>
        <dbReference type="ARBA" id="ARBA00026102"/>
    </source>
</evidence>
<dbReference type="GO" id="GO:0000932">
    <property type="term" value="C:P-body"/>
    <property type="evidence" value="ECO:0007669"/>
    <property type="project" value="TreeGrafter"/>
</dbReference>
<dbReference type="GO" id="GO:0140933">
    <property type="term" value="F:5'-(N(7)-methylguanosine 5'-triphospho)-[mRNA] hydrolase activity"/>
    <property type="evidence" value="ECO:0007669"/>
    <property type="project" value="UniProtKB-EC"/>
</dbReference>
<evidence type="ECO:0000256" key="2">
    <source>
        <dbReference type="ARBA" id="ARBA00008778"/>
    </source>
</evidence>
<dbReference type="Ensembl" id="ENSCSET00000000610.1">
    <property type="protein sequence ID" value="ENSCSEP00000000582.1"/>
    <property type="gene ID" value="ENSCSEG00000000411.1"/>
</dbReference>
<evidence type="ECO:0000256" key="3">
    <source>
        <dbReference type="ARBA" id="ARBA00022490"/>
    </source>
</evidence>
<accession>A0A3P8UDV0</accession>
<protein>
    <recommendedName>
        <fullName evidence="4">5'-(N(7)-methylguanosine 5'-triphospho)-[mRNA] hydrolase</fullName>
        <ecNumber evidence="4">3.6.1.62</ecNumber>
    </recommendedName>
</protein>
<dbReference type="OMA" id="YRNANCE"/>
<dbReference type="GO" id="GO:0008047">
    <property type="term" value="F:enzyme activator activity"/>
    <property type="evidence" value="ECO:0007669"/>
    <property type="project" value="InterPro"/>
</dbReference>
<dbReference type="Proteomes" id="UP000265120">
    <property type="component" value="Chromosome 10"/>
</dbReference>
<dbReference type="PANTHER" id="PTHR16290">
    <property type="entry name" value="TRANSCRIPTION FACTOR SMIF DECAPPING ENZYME DCP1"/>
    <property type="match status" value="1"/>
</dbReference>
<dbReference type="GeneTree" id="ENSGT00940000158818"/>
<dbReference type="AlphaFoldDB" id="A0A3P8UDV0"/>
<dbReference type="STRING" id="244447.ENSCSEP00000000582"/>
<comment type="subcellular location">
    <subcellularLocation>
        <location evidence="1">Cytoplasm</location>
    </subcellularLocation>
</comment>
<dbReference type="GO" id="GO:0000290">
    <property type="term" value="P:deadenylation-dependent decapping of nuclear-transcribed mRNA"/>
    <property type="evidence" value="ECO:0007669"/>
    <property type="project" value="InterPro"/>
</dbReference>
<keyword evidence="3" id="KW-0963">Cytoplasm</keyword>
<dbReference type="Gene3D" id="2.30.29.30">
    <property type="entry name" value="Pleckstrin-homology domain (PH domain)/Phosphotyrosine-binding domain (PTB)"/>
    <property type="match status" value="1"/>
</dbReference>